<dbReference type="EMBL" id="LDOT01000002">
    <property type="protein sequence ID" value="KLV08912.1"/>
    <property type="molecule type" value="Genomic_DNA"/>
</dbReference>
<feature type="transmembrane region" description="Helical" evidence="1">
    <location>
        <begin position="50"/>
        <end position="69"/>
    </location>
</feature>
<name>A0A0J1K3C2_9GAMM</name>
<feature type="transmembrane region" description="Helical" evidence="1">
    <location>
        <begin position="76"/>
        <end position="95"/>
    </location>
</feature>
<organism evidence="2 3">
    <name type="scientific">Photobacterium aquae</name>
    <dbReference type="NCBI Taxonomy" id="1195763"/>
    <lineage>
        <taxon>Bacteria</taxon>
        <taxon>Pseudomonadati</taxon>
        <taxon>Pseudomonadota</taxon>
        <taxon>Gammaproteobacteria</taxon>
        <taxon>Vibrionales</taxon>
        <taxon>Vibrionaceae</taxon>
        <taxon>Photobacterium</taxon>
    </lineage>
</organism>
<proteinExistence type="predicted"/>
<gene>
    <name evidence="2" type="ORF">ABT56_01515</name>
</gene>
<dbReference type="Proteomes" id="UP000036097">
    <property type="component" value="Unassembled WGS sequence"/>
</dbReference>
<reference evidence="2 3" key="1">
    <citation type="submission" date="2015-05" db="EMBL/GenBank/DDBJ databases">
        <title>Photobacterium galathea sp. nov.</title>
        <authorList>
            <person name="Machado H."/>
            <person name="Gram L."/>
        </authorList>
    </citation>
    <scope>NUCLEOTIDE SEQUENCE [LARGE SCALE GENOMIC DNA]</scope>
    <source>
        <strain evidence="2 3">CGMCC 1.12159</strain>
    </source>
</reference>
<comment type="caution">
    <text evidence="2">The sequence shown here is derived from an EMBL/GenBank/DDBJ whole genome shotgun (WGS) entry which is preliminary data.</text>
</comment>
<evidence type="ECO:0000313" key="3">
    <source>
        <dbReference type="Proteomes" id="UP000036097"/>
    </source>
</evidence>
<feature type="transmembrane region" description="Helical" evidence="1">
    <location>
        <begin position="115"/>
        <end position="132"/>
    </location>
</feature>
<dbReference type="OrthoDB" id="5815076at2"/>
<feature type="transmembrane region" description="Helical" evidence="1">
    <location>
        <begin position="12"/>
        <end position="30"/>
    </location>
</feature>
<keyword evidence="1" id="KW-1133">Transmembrane helix</keyword>
<protein>
    <recommendedName>
        <fullName evidence="4">DoxX family protein</fullName>
    </recommendedName>
</protein>
<accession>A0A0J1K3C2</accession>
<dbReference type="AlphaFoldDB" id="A0A0J1K3C2"/>
<keyword evidence="1" id="KW-0812">Transmembrane</keyword>
<keyword evidence="1" id="KW-0472">Membrane</keyword>
<keyword evidence="3" id="KW-1185">Reference proteome</keyword>
<sequence>MKTQGPIHHFSTYLVFAYSGTLMFKGLVFPEQHSRLLNDTNLAPCYIIEPLAFLLPMMLGVTLLLNGLALTSLRPVIASLACHLLLPGIALTQGLHLDRANLLPGSLSSNLYSTIEPQFFIMLTVFIIANMLHINNKSRATTCAHNSATVPPIKRRNPQ</sequence>
<evidence type="ECO:0000256" key="1">
    <source>
        <dbReference type="SAM" id="Phobius"/>
    </source>
</evidence>
<evidence type="ECO:0000313" key="2">
    <source>
        <dbReference type="EMBL" id="KLV08912.1"/>
    </source>
</evidence>
<dbReference type="RefSeq" id="WP_047877073.1">
    <property type="nucleotide sequence ID" value="NZ_LDOT01000002.1"/>
</dbReference>
<dbReference type="PATRIC" id="fig|1195763.3.peg.328"/>
<evidence type="ECO:0008006" key="4">
    <source>
        <dbReference type="Google" id="ProtNLM"/>
    </source>
</evidence>